<gene>
    <name evidence="1" type="ORF">OVY01_20945</name>
</gene>
<sequence length="99" mass="10015">MTITSVLQRIASWFKSKEAAVVATVEADVTKIVGAHAAAVPTVILKEIAMPDATIPATVDKVGAAVQIALLLKSVDASLTTEQVQAATAAALSAAYPAA</sequence>
<organism evidence="1 2">
    <name type="scientific">Robbsia betulipollinis</name>
    <dbReference type="NCBI Taxonomy" id="2981849"/>
    <lineage>
        <taxon>Bacteria</taxon>
        <taxon>Pseudomonadati</taxon>
        <taxon>Pseudomonadota</taxon>
        <taxon>Betaproteobacteria</taxon>
        <taxon>Burkholderiales</taxon>
        <taxon>Burkholderiaceae</taxon>
        <taxon>Robbsia</taxon>
    </lineage>
</organism>
<evidence type="ECO:0000313" key="2">
    <source>
        <dbReference type="Proteomes" id="UP001082899"/>
    </source>
</evidence>
<reference evidence="1" key="1">
    <citation type="submission" date="2022-11" db="EMBL/GenBank/DDBJ databases">
        <title>Robbsia betulipollinis sp. nov., isolated from pollen of birch (Betula pendula).</title>
        <authorList>
            <person name="Shi H."/>
            <person name="Ambika Manirajan B."/>
            <person name="Ratering S."/>
            <person name="Geissler-Plaum R."/>
            <person name="Schnell S."/>
        </authorList>
    </citation>
    <scope>NUCLEOTIDE SEQUENCE</scope>
    <source>
        <strain evidence="1">Bb-Pol-6</strain>
    </source>
</reference>
<dbReference type="EMBL" id="JAPMXC010000010">
    <property type="protein sequence ID" value="MCY0389618.1"/>
    <property type="molecule type" value="Genomic_DNA"/>
</dbReference>
<protein>
    <submittedName>
        <fullName evidence="1">Uncharacterized protein</fullName>
    </submittedName>
</protein>
<accession>A0ABT3ZSW3</accession>
<comment type="caution">
    <text evidence="1">The sequence shown here is derived from an EMBL/GenBank/DDBJ whole genome shotgun (WGS) entry which is preliminary data.</text>
</comment>
<proteinExistence type="predicted"/>
<keyword evidence="2" id="KW-1185">Reference proteome</keyword>
<dbReference type="RefSeq" id="WP_267849511.1">
    <property type="nucleotide sequence ID" value="NZ_JAPMXC010000010.1"/>
</dbReference>
<dbReference type="Proteomes" id="UP001082899">
    <property type="component" value="Unassembled WGS sequence"/>
</dbReference>
<evidence type="ECO:0000313" key="1">
    <source>
        <dbReference type="EMBL" id="MCY0389618.1"/>
    </source>
</evidence>
<name>A0ABT3ZSW3_9BURK</name>